<evidence type="ECO:0000256" key="5">
    <source>
        <dbReference type="ARBA" id="ARBA00022692"/>
    </source>
</evidence>
<dbReference type="RefSeq" id="WP_188505424.1">
    <property type="nucleotide sequence ID" value="NZ_BMER01000001.1"/>
</dbReference>
<dbReference type="PROSITE" id="PS50850">
    <property type="entry name" value="MFS"/>
    <property type="match status" value="1"/>
</dbReference>
<dbReference type="Proteomes" id="UP000660862">
    <property type="component" value="Unassembled WGS sequence"/>
</dbReference>
<feature type="transmembrane region" description="Helical" evidence="8">
    <location>
        <begin position="341"/>
        <end position="363"/>
    </location>
</feature>
<reference evidence="10" key="1">
    <citation type="journal article" date="2014" name="Int. J. Syst. Evol. Microbiol.">
        <title>Complete genome sequence of Corynebacterium casei LMG S-19264T (=DSM 44701T), isolated from a smear-ripened cheese.</title>
        <authorList>
            <consortium name="US DOE Joint Genome Institute (JGI-PGF)"/>
            <person name="Walter F."/>
            <person name="Albersmeier A."/>
            <person name="Kalinowski J."/>
            <person name="Ruckert C."/>
        </authorList>
    </citation>
    <scope>NUCLEOTIDE SEQUENCE</scope>
    <source>
        <strain evidence="10">CGMCC 1.12195</strain>
    </source>
</reference>
<feature type="transmembrane region" description="Helical" evidence="8">
    <location>
        <begin position="288"/>
        <end position="309"/>
    </location>
</feature>
<feature type="domain" description="Major facilitator superfamily (MFS) profile" evidence="9">
    <location>
        <begin position="18"/>
        <end position="427"/>
    </location>
</feature>
<evidence type="ECO:0000256" key="1">
    <source>
        <dbReference type="ARBA" id="ARBA00003321"/>
    </source>
</evidence>
<feature type="transmembrane region" description="Helical" evidence="8">
    <location>
        <begin position="400"/>
        <end position="419"/>
    </location>
</feature>
<evidence type="ECO:0000259" key="9">
    <source>
        <dbReference type="PROSITE" id="PS50850"/>
    </source>
</evidence>
<feature type="transmembrane region" description="Helical" evidence="8">
    <location>
        <begin position="316"/>
        <end position="335"/>
    </location>
</feature>
<keyword evidence="4" id="KW-1003">Cell membrane</keyword>
<proteinExistence type="inferred from homology"/>
<feature type="transmembrane region" description="Helical" evidence="8">
    <location>
        <begin position="375"/>
        <end position="394"/>
    </location>
</feature>
<feature type="transmembrane region" description="Helical" evidence="8">
    <location>
        <begin position="20"/>
        <end position="43"/>
    </location>
</feature>
<dbReference type="PANTHER" id="PTHR43702:SF12">
    <property type="entry name" value="N-ACETYL GLUCOSAMINE TRANSPORTER NAGP"/>
    <property type="match status" value="1"/>
</dbReference>
<evidence type="ECO:0000256" key="3">
    <source>
        <dbReference type="ARBA" id="ARBA00009120"/>
    </source>
</evidence>
<dbReference type="GO" id="GO:1904659">
    <property type="term" value="P:D-glucose transmembrane transport"/>
    <property type="evidence" value="ECO:0007669"/>
    <property type="project" value="InterPro"/>
</dbReference>
<dbReference type="SUPFAM" id="SSF103473">
    <property type="entry name" value="MFS general substrate transporter"/>
    <property type="match status" value="1"/>
</dbReference>
<evidence type="ECO:0000256" key="4">
    <source>
        <dbReference type="ARBA" id="ARBA00022475"/>
    </source>
</evidence>
<evidence type="ECO:0000256" key="8">
    <source>
        <dbReference type="SAM" id="Phobius"/>
    </source>
</evidence>
<dbReference type="InterPro" id="IPR036259">
    <property type="entry name" value="MFS_trans_sf"/>
</dbReference>
<accession>A0A917HMT3</accession>
<dbReference type="InterPro" id="IPR020846">
    <property type="entry name" value="MFS_dom"/>
</dbReference>
<feature type="transmembrane region" description="Helical" evidence="8">
    <location>
        <begin position="251"/>
        <end position="276"/>
    </location>
</feature>
<dbReference type="PANTHER" id="PTHR43702">
    <property type="entry name" value="L-FUCOSE-PROTON SYMPORTER"/>
    <property type="match status" value="1"/>
</dbReference>
<dbReference type="InterPro" id="IPR011701">
    <property type="entry name" value="MFS"/>
</dbReference>
<dbReference type="NCBIfam" id="TIGR01272">
    <property type="entry name" value="gluP"/>
    <property type="match status" value="1"/>
</dbReference>
<dbReference type="Pfam" id="PF07690">
    <property type="entry name" value="MFS_1"/>
    <property type="match status" value="1"/>
</dbReference>
<dbReference type="GO" id="GO:0005886">
    <property type="term" value="C:plasma membrane"/>
    <property type="evidence" value="ECO:0007669"/>
    <property type="project" value="UniProtKB-SubCell"/>
</dbReference>
<dbReference type="GO" id="GO:0055056">
    <property type="term" value="F:D-glucose transmembrane transporter activity"/>
    <property type="evidence" value="ECO:0007669"/>
    <property type="project" value="InterPro"/>
</dbReference>
<feature type="transmembrane region" description="Helical" evidence="8">
    <location>
        <begin position="146"/>
        <end position="169"/>
    </location>
</feature>
<comment type="similarity">
    <text evidence="3">Belongs to the major facilitator superfamily. FHS transporter (TC 2.A.1.7) family.</text>
</comment>
<feature type="transmembrane region" description="Helical" evidence="8">
    <location>
        <begin position="199"/>
        <end position="217"/>
    </location>
</feature>
<name>A0A917HMT3_9SPHI</name>
<dbReference type="AlphaFoldDB" id="A0A917HMT3"/>
<protein>
    <submittedName>
        <fullName evidence="10">Glucose/galactose MFS transporter</fullName>
    </submittedName>
</protein>
<keyword evidence="11" id="KW-1185">Reference proteome</keyword>
<keyword evidence="7 8" id="KW-0472">Membrane</keyword>
<evidence type="ECO:0000256" key="6">
    <source>
        <dbReference type="ARBA" id="ARBA00022989"/>
    </source>
</evidence>
<keyword evidence="6 8" id="KW-1133">Transmembrane helix</keyword>
<dbReference type="InterPro" id="IPR005964">
    <property type="entry name" value="Glc/Gal_transptr_bac"/>
</dbReference>
<dbReference type="CDD" id="cd17394">
    <property type="entry name" value="MFS_FucP_like"/>
    <property type="match status" value="1"/>
</dbReference>
<evidence type="ECO:0000313" key="10">
    <source>
        <dbReference type="EMBL" id="GGG84257.1"/>
    </source>
</evidence>
<evidence type="ECO:0000256" key="7">
    <source>
        <dbReference type="ARBA" id="ARBA00023136"/>
    </source>
</evidence>
<dbReference type="Gene3D" id="1.20.1250.20">
    <property type="entry name" value="MFS general substrate transporter like domains"/>
    <property type="match status" value="2"/>
</dbReference>
<dbReference type="InterPro" id="IPR050375">
    <property type="entry name" value="MFS_TsgA-like"/>
</dbReference>
<evidence type="ECO:0000313" key="11">
    <source>
        <dbReference type="Proteomes" id="UP000660862"/>
    </source>
</evidence>
<comment type="function">
    <text evidence="1">Intake of glucose and galactose.</text>
</comment>
<gene>
    <name evidence="10" type="primary">gluP</name>
    <name evidence="10" type="ORF">GCM10007415_16740</name>
</gene>
<sequence>MKELLHVATQKKKGTLHPLLIIGALFFIFGFITWLSSVLIPYLQLACELNNFQSYLVAFAFYISYFVMAVPSGWLLKITGFKKGMSAGLVFVAAGSLVFVPAASYREYTLFLLGLFIQGAGLAVLQTASNPYVTILGPIDSAARRISVMGICNGVAGILAPAILGAIILSDADGIKDQLQMLSGFEKTALLDGLAGKVILPYLVITATLVLLAVFVYRSELPEIDETELEEGNPAEKAETSKTSVFQFAHLLLGVLTLFVYTGVEVIAGNTIISYGAFLGIPLSTAKFFTSFTLVGMLVGYLIGIICIPRFMSQRTALKVCAISGVLFGLGALATDGVVSVVFIALLGLANSLVWPSVWPLALEGLGKFTKMGSSLLVMAISGAAVIPLLYGWLADRFDAHQAYWLVIPCYLMIGWYAVYGYRIGVQAKGVAKQ</sequence>
<feature type="transmembrane region" description="Helical" evidence="8">
    <location>
        <begin position="108"/>
        <end position="125"/>
    </location>
</feature>
<reference evidence="10" key="2">
    <citation type="submission" date="2020-09" db="EMBL/GenBank/DDBJ databases">
        <authorList>
            <person name="Sun Q."/>
            <person name="Zhou Y."/>
        </authorList>
    </citation>
    <scope>NUCLEOTIDE SEQUENCE</scope>
    <source>
        <strain evidence="10">CGMCC 1.12195</strain>
    </source>
</reference>
<keyword evidence="5 8" id="KW-0812">Transmembrane</keyword>
<comment type="subcellular location">
    <subcellularLocation>
        <location evidence="2">Cell inner membrane</location>
        <topology evidence="2">Multi-pass membrane protein</topology>
    </subcellularLocation>
</comment>
<evidence type="ECO:0000256" key="2">
    <source>
        <dbReference type="ARBA" id="ARBA00004429"/>
    </source>
</evidence>
<feature type="transmembrane region" description="Helical" evidence="8">
    <location>
        <begin position="55"/>
        <end position="76"/>
    </location>
</feature>
<dbReference type="GO" id="GO:0005354">
    <property type="term" value="F:galactose transmembrane transporter activity"/>
    <property type="evidence" value="ECO:0007669"/>
    <property type="project" value="InterPro"/>
</dbReference>
<organism evidence="10 11">
    <name type="scientific">Parapedobacter pyrenivorans</name>
    <dbReference type="NCBI Taxonomy" id="1305674"/>
    <lineage>
        <taxon>Bacteria</taxon>
        <taxon>Pseudomonadati</taxon>
        <taxon>Bacteroidota</taxon>
        <taxon>Sphingobacteriia</taxon>
        <taxon>Sphingobacteriales</taxon>
        <taxon>Sphingobacteriaceae</taxon>
        <taxon>Parapedobacter</taxon>
    </lineage>
</organism>
<feature type="transmembrane region" description="Helical" evidence="8">
    <location>
        <begin position="85"/>
        <end position="102"/>
    </location>
</feature>
<comment type="caution">
    <text evidence="10">The sequence shown here is derived from an EMBL/GenBank/DDBJ whole genome shotgun (WGS) entry which is preliminary data.</text>
</comment>
<dbReference type="EMBL" id="BMER01000001">
    <property type="protein sequence ID" value="GGG84257.1"/>
    <property type="molecule type" value="Genomic_DNA"/>
</dbReference>